<gene>
    <name evidence="1" type="ORF">ACFOWA_19880</name>
</gene>
<dbReference type="Proteomes" id="UP001595789">
    <property type="component" value="Unassembled WGS sequence"/>
</dbReference>
<accession>A0ABV8PHB5</accession>
<proteinExistence type="predicted"/>
<dbReference type="RefSeq" id="WP_378988690.1">
    <property type="nucleotide sequence ID" value="NZ_JBHSBW010000016.1"/>
</dbReference>
<keyword evidence="2" id="KW-1185">Reference proteome</keyword>
<dbReference type="EMBL" id="JBHSBW010000016">
    <property type="protein sequence ID" value="MFC4213463.1"/>
    <property type="molecule type" value="Genomic_DNA"/>
</dbReference>
<name>A0ABV8PHB5_9SPHI</name>
<evidence type="ECO:0000313" key="1">
    <source>
        <dbReference type="EMBL" id="MFC4213463.1"/>
    </source>
</evidence>
<evidence type="ECO:0000313" key="2">
    <source>
        <dbReference type="Proteomes" id="UP001595789"/>
    </source>
</evidence>
<comment type="caution">
    <text evidence="1">The sequence shown here is derived from an EMBL/GenBank/DDBJ whole genome shotgun (WGS) entry which is preliminary data.</text>
</comment>
<organism evidence="1 2">
    <name type="scientific">Pedobacter lithocola</name>
    <dbReference type="NCBI Taxonomy" id="1908239"/>
    <lineage>
        <taxon>Bacteria</taxon>
        <taxon>Pseudomonadati</taxon>
        <taxon>Bacteroidota</taxon>
        <taxon>Sphingobacteriia</taxon>
        <taxon>Sphingobacteriales</taxon>
        <taxon>Sphingobacteriaceae</taxon>
        <taxon>Pedobacter</taxon>
    </lineage>
</organism>
<reference evidence="2" key="1">
    <citation type="journal article" date="2019" name="Int. J. Syst. Evol. Microbiol.">
        <title>The Global Catalogue of Microorganisms (GCM) 10K type strain sequencing project: providing services to taxonomists for standard genome sequencing and annotation.</title>
        <authorList>
            <consortium name="The Broad Institute Genomics Platform"/>
            <consortium name="The Broad Institute Genome Sequencing Center for Infectious Disease"/>
            <person name="Wu L."/>
            <person name="Ma J."/>
        </authorList>
    </citation>
    <scope>NUCLEOTIDE SEQUENCE [LARGE SCALE GENOMIC DNA]</scope>
    <source>
        <strain evidence="2">CCM 8691</strain>
    </source>
</reference>
<protein>
    <submittedName>
        <fullName evidence="1">Uncharacterized protein</fullName>
    </submittedName>
</protein>
<sequence length="51" mass="5862">MNRSLVADLCDENTKYYTRVSAVTYILLWHFATVKKIEGKIGLNLTEVNTK</sequence>